<dbReference type="AlphaFoldDB" id="F6DMG4"/>
<dbReference type="InterPro" id="IPR043128">
    <property type="entry name" value="Rev_trsase/Diguanyl_cyclase"/>
</dbReference>
<dbReference type="eggNOG" id="COG1353">
    <property type="taxonomic scope" value="Bacteria"/>
</dbReference>
<keyword evidence="2" id="KW-1185">Reference proteome</keyword>
<reference evidence="2" key="1">
    <citation type="submission" date="2011-05" db="EMBL/GenBank/DDBJ databases">
        <title>Complete sequence of Desulfotomaculum ruminis DSM 2154.</title>
        <authorList>
            <person name="Lucas S."/>
            <person name="Copeland A."/>
            <person name="Lapidus A."/>
            <person name="Cheng J.-F."/>
            <person name="Goodwin L."/>
            <person name="Pitluck S."/>
            <person name="Lu M."/>
            <person name="Detter J.C."/>
            <person name="Han C."/>
            <person name="Tapia R."/>
            <person name="Land M."/>
            <person name="Hauser L."/>
            <person name="Kyrpides N."/>
            <person name="Ivanova N."/>
            <person name="Mikhailova N."/>
            <person name="Pagani I."/>
            <person name="Stams A.J.M."/>
            <person name="Plugge C.M."/>
            <person name="Muyzer G."/>
            <person name="Kuever J."/>
            <person name="Parshina S.N."/>
            <person name="Ivanova A.E."/>
            <person name="Nazina T.N."/>
            <person name="Brambilla E."/>
            <person name="Spring S."/>
            <person name="Klenk H.-P."/>
            <person name="Woyke T."/>
        </authorList>
    </citation>
    <scope>NUCLEOTIDE SEQUENCE [LARGE SCALE GENOMIC DNA]</scope>
    <source>
        <strain evidence="2">ATCC 23193 / DSM 2154 / NCIB 8452 / DL</strain>
    </source>
</reference>
<dbReference type="RefSeq" id="WP_013843471.1">
    <property type="nucleotide sequence ID" value="NC_015589.1"/>
</dbReference>
<proteinExistence type="predicted"/>
<name>F6DMG4_DESRL</name>
<dbReference type="STRING" id="696281.Desru_3522"/>
<dbReference type="KEGG" id="dru:Desru_3522"/>
<organism evidence="1 2">
    <name type="scientific">Desulforamulus ruminis (strain ATCC 23193 / DSM 2154 / NCIMB 8452 / DL)</name>
    <name type="common">Desulfotomaculum ruminis</name>
    <dbReference type="NCBI Taxonomy" id="696281"/>
    <lineage>
        <taxon>Bacteria</taxon>
        <taxon>Bacillati</taxon>
        <taxon>Bacillota</taxon>
        <taxon>Clostridia</taxon>
        <taxon>Eubacteriales</taxon>
        <taxon>Peptococcaceae</taxon>
        <taxon>Desulforamulus</taxon>
    </lineage>
</organism>
<dbReference type="EMBL" id="CP002780">
    <property type="protein sequence ID" value="AEG61725.1"/>
    <property type="molecule type" value="Genomic_DNA"/>
</dbReference>
<protein>
    <submittedName>
        <fullName evidence="1">Uncharacterized protein</fullName>
    </submittedName>
</protein>
<gene>
    <name evidence="1" type="ordered locus">Desru_3522</name>
</gene>
<dbReference type="Proteomes" id="UP000009234">
    <property type="component" value="Chromosome"/>
</dbReference>
<evidence type="ECO:0000313" key="2">
    <source>
        <dbReference type="Proteomes" id="UP000009234"/>
    </source>
</evidence>
<dbReference type="Gene3D" id="3.30.70.270">
    <property type="match status" value="1"/>
</dbReference>
<reference evidence="1 2" key="2">
    <citation type="journal article" date="2012" name="Stand. Genomic Sci.">
        <title>Complete genome sequence of the sulfate-reducing firmicute Desulfotomaculum ruminis type strain (DL(T)).</title>
        <authorList>
            <person name="Spring S."/>
            <person name="Visser M."/>
            <person name="Lu M."/>
            <person name="Copeland A."/>
            <person name="Lapidus A."/>
            <person name="Lucas S."/>
            <person name="Cheng J.F."/>
            <person name="Han C."/>
            <person name="Tapia R."/>
            <person name="Goodwin L.A."/>
            <person name="Pitluck S."/>
            <person name="Ivanova N."/>
            <person name="Land M."/>
            <person name="Hauser L."/>
            <person name="Larimer F."/>
            <person name="Rohde M."/>
            <person name="Goker M."/>
            <person name="Detter J.C."/>
            <person name="Kyrpides N.C."/>
            <person name="Woyke T."/>
            <person name="Schaap P.J."/>
            <person name="Plugge C.M."/>
            <person name="Muyzer G."/>
            <person name="Kuever J."/>
            <person name="Pereira I.A."/>
            <person name="Parshina S.N."/>
            <person name="Bernier-Latmani R."/>
            <person name="Stams A.J."/>
            <person name="Klenk H.P."/>
        </authorList>
    </citation>
    <scope>NUCLEOTIDE SEQUENCE [LARGE SCALE GENOMIC DNA]</scope>
    <source>
        <strain evidence="2">ATCC 23193 / DSM 2154 / NCIB 8452 / DL</strain>
    </source>
</reference>
<accession>F6DMG4</accession>
<evidence type="ECO:0000313" key="1">
    <source>
        <dbReference type="EMBL" id="AEG61725.1"/>
    </source>
</evidence>
<dbReference type="HOGENOM" id="CLU_037606_0_0_9"/>
<sequence>MKCKGVNGVAVLDIVEIGRKQAYIFASNRLKEIEGASMIIRHVSERLPKELSLPYFGKNNVIMEGGGHSIYQFNTRHEGYEFNRMLSRTVLKQFPGLQFYCVMVDFNPEADLLSDKITELSEALAQKKSGHAGSLRQYSYGIEKLCESTRLPATEIVTIKDEVRFVSAEIYAKLKFAQDNKLEEYFADLQLSGLPVQMTSDTDVLEDGERSKVAVIHLDGNRMGEKIAKFRELYQIKEGESVRDYNQRYREAFRQFSNDIDTKYKAAFKAAMVDLYSRVQVSDEPIALNTYNENGIPVRPIIFAGDDISFIVPGPLGVEAARMMLEKLQQDKLEIDGGPGSRKVSMTLHACAGVAIVKSGYPFARAHEMAEQLCRMAKTRVLQDGFERLEEGDASALDFHILHGDWSGSIRQQREEDYLMKDANNQAYSLTLKPYYVMSPSARQSVSGLFNQLATFQVAWERMTDKEKIARSKIKKLRECIKRGPAETKRFIQLNQLEDYLMGFKDTPLEQGEIFTYERCCPYYDAIEAMDDVLLFPREEREL</sequence>